<dbReference type="EMBL" id="NQVN01000002">
    <property type="protein sequence ID" value="PIP00119.1"/>
    <property type="molecule type" value="Genomic_DNA"/>
</dbReference>
<evidence type="ECO:0000313" key="7">
    <source>
        <dbReference type="Proteomes" id="UP000231070"/>
    </source>
</evidence>
<evidence type="ECO:0000313" key="6">
    <source>
        <dbReference type="EMBL" id="PIP00119.1"/>
    </source>
</evidence>
<feature type="domain" description="Carbohydrate kinase FGGY N-terminal" evidence="4">
    <location>
        <begin position="37"/>
        <end position="279"/>
    </location>
</feature>
<name>A0A2G9WZG6_9HYPH</name>
<dbReference type="CDD" id="cd07805">
    <property type="entry name" value="ASKHA_NBD_FGGY_CvXK-like"/>
    <property type="match status" value="1"/>
</dbReference>
<dbReference type="Pfam" id="PF02782">
    <property type="entry name" value="FGGY_C"/>
    <property type="match status" value="1"/>
</dbReference>
<organism evidence="6 7">
    <name type="scientific">Pleomorphomonas carboxyditropha</name>
    <dbReference type="NCBI Taxonomy" id="2023338"/>
    <lineage>
        <taxon>Bacteria</taxon>
        <taxon>Pseudomonadati</taxon>
        <taxon>Pseudomonadota</taxon>
        <taxon>Alphaproteobacteria</taxon>
        <taxon>Hyphomicrobiales</taxon>
        <taxon>Pleomorphomonadaceae</taxon>
        <taxon>Pleomorphomonas</taxon>
    </lineage>
</organism>
<dbReference type="GO" id="GO:0005975">
    <property type="term" value="P:carbohydrate metabolic process"/>
    <property type="evidence" value="ECO:0007669"/>
    <property type="project" value="InterPro"/>
</dbReference>
<keyword evidence="7" id="KW-1185">Reference proteome</keyword>
<comment type="caution">
    <text evidence="6">The sequence shown here is derived from an EMBL/GenBank/DDBJ whole genome shotgun (WGS) entry which is preliminary data.</text>
</comment>
<dbReference type="InterPro" id="IPR018484">
    <property type="entry name" value="FGGY_N"/>
</dbReference>
<dbReference type="Gene3D" id="3.30.420.40">
    <property type="match status" value="2"/>
</dbReference>
<protein>
    <recommendedName>
        <fullName evidence="8">Carbohydrate kinase</fullName>
    </recommendedName>
</protein>
<evidence type="ECO:0000256" key="2">
    <source>
        <dbReference type="ARBA" id="ARBA00022679"/>
    </source>
</evidence>
<dbReference type="Pfam" id="PF00370">
    <property type="entry name" value="FGGY_N"/>
    <property type="match status" value="1"/>
</dbReference>
<gene>
    <name evidence="6" type="ORF">CJ014_05100</name>
</gene>
<dbReference type="SUPFAM" id="SSF53067">
    <property type="entry name" value="Actin-like ATPase domain"/>
    <property type="match status" value="2"/>
</dbReference>
<dbReference type="PIRSF" id="PIRSF000538">
    <property type="entry name" value="GlpK"/>
    <property type="match status" value="1"/>
</dbReference>
<evidence type="ECO:0000256" key="3">
    <source>
        <dbReference type="ARBA" id="ARBA00022777"/>
    </source>
</evidence>
<dbReference type="PANTHER" id="PTHR43095:SF2">
    <property type="entry name" value="GLUCONOKINASE"/>
    <property type="match status" value="1"/>
</dbReference>
<evidence type="ECO:0000256" key="1">
    <source>
        <dbReference type="ARBA" id="ARBA00009156"/>
    </source>
</evidence>
<evidence type="ECO:0000259" key="4">
    <source>
        <dbReference type="Pfam" id="PF00370"/>
    </source>
</evidence>
<dbReference type="InterPro" id="IPR050406">
    <property type="entry name" value="FGGY_Carb_Kinase"/>
</dbReference>
<evidence type="ECO:0000259" key="5">
    <source>
        <dbReference type="Pfam" id="PF02782"/>
    </source>
</evidence>
<dbReference type="InterPro" id="IPR000577">
    <property type="entry name" value="Carb_kinase_FGGY"/>
</dbReference>
<dbReference type="PANTHER" id="PTHR43095">
    <property type="entry name" value="SUGAR KINASE"/>
    <property type="match status" value="1"/>
</dbReference>
<dbReference type="GO" id="GO:0016301">
    <property type="term" value="F:kinase activity"/>
    <property type="evidence" value="ECO:0007669"/>
    <property type="project" value="UniProtKB-KW"/>
</dbReference>
<evidence type="ECO:0008006" key="8">
    <source>
        <dbReference type="Google" id="ProtNLM"/>
    </source>
</evidence>
<dbReference type="Proteomes" id="UP000231070">
    <property type="component" value="Unassembled WGS sequence"/>
</dbReference>
<keyword evidence="3" id="KW-0418">Kinase</keyword>
<feature type="domain" description="Carbohydrate kinase FGGY C-terminal" evidence="5">
    <location>
        <begin position="288"/>
        <end position="468"/>
    </location>
</feature>
<proteinExistence type="inferred from homology"/>
<reference evidence="6 7" key="1">
    <citation type="submission" date="2017-08" db="EMBL/GenBank/DDBJ databases">
        <title>Pleomorphomonas carboxidotrophicus sp. nov., a new mesophilic hydrogenogenic carboxidotroph.</title>
        <authorList>
            <person name="Esquivel-Elizondo S."/>
            <person name="Krajmalnik-Brown R."/>
            <person name="Maldonado J."/>
        </authorList>
    </citation>
    <scope>NUCLEOTIDE SEQUENCE [LARGE SCALE GENOMIC DNA]</scope>
    <source>
        <strain evidence="6 7">SVCO-16</strain>
    </source>
</reference>
<sequence>MGRVNRAREKSILASETRYGLNQSVRVDSGEAHVDFILTIDVGTSSLKAALFDAAMTIVAQSKQEYITNYPKIGWAEQNPDDWTRALIWAVHDILDRTRLPPDAIAGIGIDGMSSLMLPVDSQGKPLCPGLIWLDRRAQEQSDFINRQHGALHLSISGNRSDPSNFGPKAMWLRDCRRNVYDASAVLLHCSSYLVHQLTGVFVMNRSEAGLSQLCDIRTGAYSDELIEVSGLDRGKLPEIAGCSEVVGRVTPAAAVTFGLAAGTPVIAGAMDNVAATTGLGLRNDGDAYVAAGTATNVGVLVDAPPVDGHGLVYHSGIDGKWLVNGSVDYGSAGLLWFRNLLGERDFDKLCAAAAETGFASHPLIFLPYMTGQRAPLWNDALSGVMIGITPGTDRRHLARMFMESTALGARHAFRKLRTERPSAAALTGGITNNLLWTEIFADATGMRLIPSGQTEVGNLGLAILAGIGIGSFRSIDDAFALLPRGELREPNPARSKYYDDLFSIFDIAYESNLHALAQLNQIRENYEVEK</sequence>
<comment type="similarity">
    <text evidence="1">Belongs to the FGGY kinase family.</text>
</comment>
<dbReference type="OrthoDB" id="9805576at2"/>
<keyword evidence="2" id="KW-0808">Transferase</keyword>
<accession>A0A2G9WZG6</accession>
<dbReference type="AlphaFoldDB" id="A0A2G9WZG6"/>
<dbReference type="InterPro" id="IPR043129">
    <property type="entry name" value="ATPase_NBD"/>
</dbReference>
<dbReference type="InterPro" id="IPR018485">
    <property type="entry name" value="FGGY_C"/>
</dbReference>